<dbReference type="InterPro" id="IPR036271">
    <property type="entry name" value="Tet_transcr_reg_TetR-rel_C_sf"/>
</dbReference>
<keyword evidence="3" id="KW-0804">Transcription</keyword>
<dbReference type="PROSITE" id="PS01081">
    <property type="entry name" value="HTH_TETR_1"/>
    <property type="match status" value="1"/>
</dbReference>
<keyword evidence="2 4" id="KW-0238">DNA-binding</keyword>
<dbReference type="GO" id="GO:0003677">
    <property type="term" value="F:DNA binding"/>
    <property type="evidence" value="ECO:0007669"/>
    <property type="project" value="UniProtKB-UniRule"/>
</dbReference>
<dbReference type="PANTHER" id="PTHR47506:SF3">
    <property type="entry name" value="HTH-TYPE TRANSCRIPTIONAL REGULATOR LMRA"/>
    <property type="match status" value="1"/>
</dbReference>
<sequence length="196" mass="21875">MLSKAERTKQFILETAAPLYNEKGISGVSIDDVLAATKLTKGCLYGHFEGKEDLSAQVVDYSLTKMAEKISRVVLNEKTAKGKIFAFMDFYKNPIDTYISGGCPFFNTAVEADDNFPDIKKKVAARLQFGQESLISILEEGKQNGEFTRRLDSAIFAFKMFAAIEGGIVMSRTLNDAKMMHKLIKNLKEELDSYTV</sequence>
<dbReference type="InterPro" id="IPR011075">
    <property type="entry name" value="TetR_C"/>
</dbReference>
<dbReference type="OrthoDB" id="9798857at2"/>
<name>A0A0M9VJX3_9FLAO</name>
<organism evidence="6 7">
    <name type="scientific">Flavobacterium akiainvivens</name>
    <dbReference type="NCBI Taxonomy" id="1202724"/>
    <lineage>
        <taxon>Bacteria</taxon>
        <taxon>Pseudomonadati</taxon>
        <taxon>Bacteroidota</taxon>
        <taxon>Flavobacteriia</taxon>
        <taxon>Flavobacteriales</taxon>
        <taxon>Flavobacteriaceae</taxon>
        <taxon>Flavobacterium</taxon>
    </lineage>
</organism>
<dbReference type="EMBL" id="LIYD01000005">
    <property type="protein sequence ID" value="KOS08210.1"/>
    <property type="molecule type" value="Genomic_DNA"/>
</dbReference>
<dbReference type="PROSITE" id="PS50977">
    <property type="entry name" value="HTH_TETR_2"/>
    <property type="match status" value="1"/>
</dbReference>
<feature type="domain" description="HTH tetR-type" evidence="5">
    <location>
        <begin position="6"/>
        <end position="66"/>
    </location>
</feature>
<evidence type="ECO:0000256" key="2">
    <source>
        <dbReference type="ARBA" id="ARBA00023125"/>
    </source>
</evidence>
<dbReference type="SUPFAM" id="SSF46689">
    <property type="entry name" value="Homeodomain-like"/>
    <property type="match status" value="1"/>
</dbReference>
<evidence type="ECO:0000313" key="6">
    <source>
        <dbReference type="EMBL" id="KOS08210.1"/>
    </source>
</evidence>
<dbReference type="PATRIC" id="fig|1202724.3.peg.983"/>
<evidence type="ECO:0000256" key="1">
    <source>
        <dbReference type="ARBA" id="ARBA00023015"/>
    </source>
</evidence>
<dbReference type="InterPro" id="IPR001647">
    <property type="entry name" value="HTH_TetR"/>
</dbReference>
<dbReference type="STRING" id="1202724.AM493_04750"/>
<keyword evidence="7" id="KW-1185">Reference proteome</keyword>
<keyword evidence="1" id="KW-0805">Transcription regulation</keyword>
<dbReference type="PRINTS" id="PR00455">
    <property type="entry name" value="HTHTETR"/>
</dbReference>
<reference evidence="6 7" key="1">
    <citation type="submission" date="2015-08" db="EMBL/GenBank/DDBJ databases">
        <title>Whole genome sequence of Flavobacterium akiainvivens IK-1T, from decaying Wikstroemia oahuensis, an endemic Hawaiian shrub.</title>
        <authorList>
            <person name="Wan X."/>
            <person name="Hou S."/>
            <person name="Saito J."/>
            <person name="Donachie S."/>
        </authorList>
    </citation>
    <scope>NUCLEOTIDE SEQUENCE [LARGE SCALE GENOMIC DNA]</scope>
    <source>
        <strain evidence="6 7">IK-1</strain>
    </source>
</reference>
<dbReference type="InterPro" id="IPR009057">
    <property type="entry name" value="Homeodomain-like_sf"/>
</dbReference>
<evidence type="ECO:0000259" key="5">
    <source>
        <dbReference type="PROSITE" id="PS50977"/>
    </source>
</evidence>
<comment type="caution">
    <text evidence="6">The sequence shown here is derived from an EMBL/GenBank/DDBJ whole genome shotgun (WGS) entry which is preliminary data.</text>
</comment>
<dbReference type="SUPFAM" id="SSF48498">
    <property type="entry name" value="Tetracyclin repressor-like, C-terminal domain"/>
    <property type="match status" value="1"/>
</dbReference>
<dbReference type="AlphaFoldDB" id="A0A0M9VJX3"/>
<dbReference type="Pfam" id="PF16925">
    <property type="entry name" value="TetR_C_13"/>
    <property type="match status" value="1"/>
</dbReference>
<feature type="DNA-binding region" description="H-T-H motif" evidence="4">
    <location>
        <begin position="29"/>
        <end position="48"/>
    </location>
</feature>
<evidence type="ECO:0000256" key="3">
    <source>
        <dbReference type="ARBA" id="ARBA00023163"/>
    </source>
</evidence>
<dbReference type="Pfam" id="PF00440">
    <property type="entry name" value="TetR_N"/>
    <property type="match status" value="1"/>
</dbReference>
<evidence type="ECO:0000313" key="7">
    <source>
        <dbReference type="Proteomes" id="UP000037755"/>
    </source>
</evidence>
<dbReference type="Gene3D" id="1.10.357.10">
    <property type="entry name" value="Tetracycline Repressor, domain 2"/>
    <property type="match status" value="1"/>
</dbReference>
<dbReference type="PANTHER" id="PTHR47506">
    <property type="entry name" value="TRANSCRIPTIONAL REGULATORY PROTEIN"/>
    <property type="match status" value="1"/>
</dbReference>
<dbReference type="Proteomes" id="UP000037755">
    <property type="component" value="Unassembled WGS sequence"/>
</dbReference>
<gene>
    <name evidence="6" type="ORF">AM493_04750</name>
</gene>
<dbReference type="InterPro" id="IPR023772">
    <property type="entry name" value="DNA-bd_HTH_TetR-type_CS"/>
</dbReference>
<protein>
    <submittedName>
        <fullName evidence="6">Transcriptional regulator</fullName>
    </submittedName>
</protein>
<evidence type="ECO:0000256" key="4">
    <source>
        <dbReference type="PROSITE-ProRule" id="PRU00335"/>
    </source>
</evidence>
<proteinExistence type="predicted"/>
<accession>A0A0M9VJX3</accession>